<accession>A0A9W9VEU8</accession>
<dbReference type="EMBL" id="JAPZBU010000012">
    <property type="protein sequence ID" value="KAJ5376781.1"/>
    <property type="molecule type" value="Genomic_DNA"/>
</dbReference>
<reference evidence="2" key="1">
    <citation type="submission" date="2022-12" db="EMBL/GenBank/DDBJ databases">
        <authorList>
            <person name="Petersen C."/>
        </authorList>
    </citation>
    <scope>NUCLEOTIDE SEQUENCE</scope>
    <source>
        <strain evidence="2">IBT 29677</strain>
    </source>
</reference>
<feature type="compositionally biased region" description="Basic and acidic residues" evidence="1">
    <location>
        <begin position="1"/>
        <end position="13"/>
    </location>
</feature>
<sequence length="175" mass="19156">MTERRTCAARNERQAPFPGGEAFNSTSHSGFILNVSGSAQVTLTFAAPKAPVTMERQRRWHHPASPPVYDPAAPPMFNESQGRFDIRRRLPVRRPVGRPNRHSDRNSDRLPDSFARAASRPQDATPTRPRSRSPPRDAALPATTAPTTTTAPTRNEAPTWNVAGAGTRSPPSSRS</sequence>
<name>A0A9W9VEU8_9EURO</name>
<gene>
    <name evidence="2" type="ORF">N7509_013667</name>
</gene>
<feature type="compositionally biased region" description="Pro residues" evidence="1">
    <location>
        <begin position="64"/>
        <end position="74"/>
    </location>
</feature>
<dbReference type="GeneID" id="81377284"/>
<dbReference type="RefSeq" id="XP_056481811.1">
    <property type="nucleotide sequence ID" value="XM_056638304.1"/>
</dbReference>
<feature type="compositionally biased region" description="Basic and acidic residues" evidence="1">
    <location>
        <begin position="101"/>
        <end position="111"/>
    </location>
</feature>
<dbReference type="Proteomes" id="UP001147747">
    <property type="component" value="Unassembled WGS sequence"/>
</dbReference>
<feature type="region of interest" description="Disordered" evidence="1">
    <location>
        <begin position="1"/>
        <end position="27"/>
    </location>
</feature>
<evidence type="ECO:0000313" key="3">
    <source>
        <dbReference type="Proteomes" id="UP001147747"/>
    </source>
</evidence>
<evidence type="ECO:0000256" key="1">
    <source>
        <dbReference type="SAM" id="MobiDB-lite"/>
    </source>
</evidence>
<reference evidence="2" key="2">
    <citation type="journal article" date="2023" name="IMA Fungus">
        <title>Comparative genomic study of the Penicillium genus elucidates a diverse pangenome and 15 lateral gene transfer events.</title>
        <authorList>
            <person name="Petersen C."/>
            <person name="Sorensen T."/>
            <person name="Nielsen M.R."/>
            <person name="Sondergaard T.E."/>
            <person name="Sorensen J.L."/>
            <person name="Fitzpatrick D.A."/>
            <person name="Frisvad J.C."/>
            <person name="Nielsen K.L."/>
        </authorList>
    </citation>
    <scope>NUCLEOTIDE SEQUENCE</scope>
    <source>
        <strain evidence="2">IBT 29677</strain>
    </source>
</reference>
<organism evidence="2 3">
    <name type="scientific">Penicillium cosmopolitanum</name>
    <dbReference type="NCBI Taxonomy" id="1131564"/>
    <lineage>
        <taxon>Eukaryota</taxon>
        <taxon>Fungi</taxon>
        <taxon>Dikarya</taxon>
        <taxon>Ascomycota</taxon>
        <taxon>Pezizomycotina</taxon>
        <taxon>Eurotiomycetes</taxon>
        <taxon>Eurotiomycetidae</taxon>
        <taxon>Eurotiales</taxon>
        <taxon>Aspergillaceae</taxon>
        <taxon>Penicillium</taxon>
    </lineage>
</organism>
<protein>
    <submittedName>
        <fullName evidence="2">Uncharacterized protein</fullName>
    </submittedName>
</protein>
<feature type="region of interest" description="Disordered" evidence="1">
    <location>
        <begin position="52"/>
        <end position="175"/>
    </location>
</feature>
<feature type="compositionally biased region" description="Basic residues" evidence="1">
    <location>
        <begin position="89"/>
        <end position="100"/>
    </location>
</feature>
<keyword evidence="3" id="KW-1185">Reference proteome</keyword>
<evidence type="ECO:0000313" key="2">
    <source>
        <dbReference type="EMBL" id="KAJ5376781.1"/>
    </source>
</evidence>
<comment type="caution">
    <text evidence="2">The sequence shown here is derived from an EMBL/GenBank/DDBJ whole genome shotgun (WGS) entry which is preliminary data.</text>
</comment>
<proteinExistence type="predicted"/>
<feature type="compositionally biased region" description="Low complexity" evidence="1">
    <location>
        <begin position="136"/>
        <end position="159"/>
    </location>
</feature>
<dbReference type="AlphaFoldDB" id="A0A9W9VEU8"/>